<dbReference type="EMBL" id="LGRV01000003">
    <property type="protein sequence ID" value="KOS68513.1"/>
    <property type="molecule type" value="Genomic_DNA"/>
</dbReference>
<feature type="compositionally biased region" description="Basic and acidic residues" evidence="1">
    <location>
        <begin position="53"/>
        <end position="65"/>
    </location>
</feature>
<organism evidence="2 3">
    <name type="scientific">Lysinibacillus contaminans</name>
    <dbReference type="NCBI Taxonomy" id="1293441"/>
    <lineage>
        <taxon>Bacteria</taxon>
        <taxon>Bacillati</taxon>
        <taxon>Bacillota</taxon>
        <taxon>Bacilli</taxon>
        <taxon>Bacillales</taxon>
        <taxon>Bacillaceae</taxon>
        <taxon>Lysinibacillus</taxon>
    </lineage>
</organism>
<sequence>MKIDIRNDVMDKLKAMGIDATEQTINSIVQRVYEAVITRDYYDIIEEAIKVENERRDAKKDEDPQTKLSNKYEGVKEEVLEPTNNRTSFEDPVKKDIQKNLLGGLFWWL</sequence>
<evidence type="ECO:0000313" key="2">
    <source>
        <dbReference type="EMBL" id="KOS68513.1"/>
    </source>
</evidence>
<name>A0ABR5K162_9BACI</name>
<protein>
    <submittedName>
        <fullName evidence="2">Uncharacterized protein</fullName>
    </submittedName>
</protein>
<comment type="caution">
    <text evidence="2">The sequence shown here is derived from an EMBL/GenBank/DDBJ whole genome shotgun (WGS) entry which is preliminary data.</text>
</comment>
<reference evidence="3" key="1">
    <citation type="submission" date="2015-07" db="EMBL/GenBank/DDBJ databases">
        <title>Fjat-14205 dsm 2895.</title>
        <authorList>
            <person name="Liu B."/>
            <person name="Wang J."/>
            <person name="Zhu Y."/>
            <person name="Liu G."/>
            <person name="Chen Q."/>
            <person name="Chen Z."/>
            <person name="Lan J."/>
            <person name="Che J."/>
            <person name="Ge C."/>
            <person name="Shi H."/>
            <person name="Pan Z."/>
            <person name="Liu X."/>
        </authorList>
    </citation>
    <scope>NUCLEOTIDE SEQUENCE [LARGE SCALE GENOMIC DNA]</scope>
    <source>
        <strain evidence="3">DSM 25560</strain>
    </source>
</reference>
<proteinExistence type="predicted"/>
<accession>A0ABR5K162</accession>
<gene>
    <name evidence="2" type="ORF">AEA09_08090</name>
</gene>
<evidence type="ECO:0000313" key="3">
    <source>
        <dbReference type="Proteomes" id="UP000050668"/>
    </source>
</evidence>
<dbReference type="RefSeq" id="WP_053583343.1">
    <property type="nucleotide sequence ID" value="NZ_LGRV01000003.1"/>
</dbReference>
<evidence type="ECO:0000256" key="1">
    <source>
        <dbReference type="SAM" id="MobiDB-lite"/>
    </source>
</evidence>
<dbReference type="Proteomes" id="UP000050668">
    <property type="component" value="Unassembled WGS sequence"/>
</dbReference>
<keyword evidence="3" id="KW-1185">Reference proteome</keyword>
<feature type="region of interest" description="Disordered" evidence="1">
    <location>
        <begin position="53"/>
        <end position="73"/>
    </location>
</feature>